<evidence type="ECO:0008006" key="3">
    <source>
        <dbReference type="Google" id="ProtNLM"/>
    </source>
</evidence>
<sequence>MNDESLLSMAYRGRPSTVAELATLSHLPLDEVEAIVARLRDRGRLGGHGADLTYTAPADWAAETVAAHAAELRHSARDLLGEIERIVAELPGMIGHWSIGETSADPMPVVTRHGPRAAEDVWYELGQRDTGTLEAVLPDITRFLSSPAERVERFSTAFRRKDAVRVVLSTPAAADPALQQLLTAFTAAGMEYRFLDDPPSWFWVDGDQLAVPYEWGEGRPTSVVSVRNTALATLASAYFATLWHSAAPAVPASASAQPWTPLLTLMRKGITLETASRMIGVNPRTGRRRIAQAMTHYGVSTLFALGVAWAADADAAADPE</sequence>
<gene>
    <name evidence="1" type="ORF">GCM10009851_12660</name>
</gene>
<reference evidence="1 2" key="1">
    <citation type="journal article" date="2019" name="Int. J. Syst. Evol. Microbiol.">
        <title>The Global Catalogue of Microorganisms (GCM) 10K type strain sequencing project: providing services to taxonomists for standard genome sequencing and annotation.</title>
        <authorList>
            <consortium name="The Broad Institute Genomics Platform"/>
            <consortium name="The Broad Institute Genome Sequencing Center for Infectious Disease"/>
            <person name="Wu L."/>
            <person name="Ma J."/>
        </authorList>
    </citation>
    <scope>NUCLEOTIDE SEQUENCE [LARGE SCALE GENOMIC DNA]</scope>
    <source>
        <strain evidence="1 2">JCM 16117</strain>
    </source>
</reference>
<comment type="caution">
    <text evidence="1">The sequence shown here is derived from an EMBL/GenBank/DDBJ whole genome shotgun (WGS) entry which is preliminary data.</text>
</comment>
<protein>
    <recommendedName>
        <fullName evidence="3">HTH luxR-type domain-containing protein</fullName>
    </recommendedName>
</protein>
<accession>A0ABN3DFB9</accession>
<evidence type="ECO:0000313" key="1">
    <source>
        <dbReference type="EMBL" id="GAA2229504.1"/>
    </source>
</evidence>
<name>A0ABN3DFB9_9MICO</name>
<proteinExistence type="predicted"/>
<dbReference type="RefSeq" id="WP_259478771.1">
    <property type="nucleotide sequence ID" value="NZ_BAAAQY010000003.1"/>
</dbReference>
<organism evidence="1 2">
    <name type="scientific">Herbiconiux moechotypicola</name>
    <dbReference type="NCBI Taxonomy" id="637393"/>
    <lineage>
        <taxon>Bacteria</taxon>
        <taxon>Bacillati</taxon>
        <taxon>Actinomycetota</taxon>
        <taxon>Actinomycetes</taxon>
        <taxon>Micrococcales</taxon>
        <taxon>Microbacteriaceae</taxon>
        <taxon>Herbiconiux</taxon>
    </lineage>
</organism>
<keyword evidence="2" id="KW-1185">Reference proteome</keyword>
<dbReference type="Proteomes" id="UP001500929">
    <property type="component" value="Unassembled WGS sequence"/>
</dbReference>
<evidence type="ECO:0000313" key="2">
    <source>
        <dbReference type="Proteomes" id="UP001500929"/>
    </source>
</evidence>
<dbReference type="EMBL" id="BAAAQY010000003">
    <property type="protein sequence ID" value="GAA2229504.1"/>
    <property type="molecule type" value="Genomic_DNA"/>
</dbReference>